<evidence type="ECO:0000256" key="1">
    <source>
        <dbReference type="SAM" id="MobiDB-lite"/>
    </source>
</evidence>
<reference evidence="2" key="1">
    <citation type="submission" date="2023-08" db="EMBL/GenBank/DDBJ databases">
        <title>Reference Genome Resource for the Citrus Pathogen Phytophthora citrophthora.</title>
        <authorList>
            <person name="Moller H."/>
            <person name="Coetzee B."/>
            <person name="Rose L.J."/>
            <person name="Van Niekerk J.M."/>
        </authorList>
    </citation>
    <scope>NUCLEOTIDE SEQUENCE</scope>
    <source>
        <strain evidence="2">STE-U-9442</strain>
    </source>
</reference>
<feature type="compositionally biased region" description="Basic and acidic residues" evidence="1">
    <location>
        <begin position="1"/>
        <end position="10"/>
    </location>
</feature>
<comment type="caution">
    <text evidence="2">The sequence shown here is derived from an EMBL/GenBank/DDBJ whole genome shotgun (WGS) entry which is preliminary data.</text>
</comment>
<dbReference type="Proteomes" id="UP001259832">
    <property type="component" value="Unassembled WGS sequence"/>
</dbReference>
<keyword evidence="3" id="KW-1185">Reference proteome</keyword>
<feature type="region of interest" description="Disordered" evidence="1">
    <location>
        <begin position="1"/>
        <end position="26"/>
    </location>
</feature>
<evidence type="ECO:0000313" key="2">
    <source>
        <dbReference type="EMBL" id="KAK1932564.1"/>
    </source>
</evidence>
<gene>
    <name evidence="2" type="ORF">P3T76_012148</name>
</gene>
<accession>A0AAD9G6A9</accession>
<dbReference type="AlphaFoldDB" id="A0AAD9G6A9"/>
<organism evidence="2 3">
    <name type="scientific">Phytophthora citrophthora</name>
    <dbReference type="NCBI Taxonomy" id="4793"/>
    <lineage>
        <taxon>Eukaryota</taxon>
        <taxon>Sar</taxon>
        <taxon>Stramenopiles</taxon>
        <taxon>Oomycota</taxon>
        <taxon>Peronosporomycetes</taxon>
        <taxon>Peronosporales</taxon>
        <taxon>Peronosporaceae</taxon>
        <taxon>Phytophthora</taxon>
    </lineage>
</organism>
<proteinExistence type="predicted"/>
<sequence length="70" mass="8041">MNAKFHEVRRVGSLPLSPPQDSAMDYTQTMTPMEFGEWNARPMVPHDTLRDNEKIVPEVQESLSSHGRLF</sequence>
<evidence type="ECO:0000313" key="3">
    <source>
        <dbReference type="Proteomes" id="UP001259832"/>
    </source>
</evidence>
<protein>
    <submittedName>
        <fullName evidence="2">Uncharacterized protein</fullName>
    </submittedName>
</protein>
<dbReference type="EMBL" id="JASMQC010000029">
    <property type="protein sequence ID" value="KAK1932564.1"/>
    <property type="molecule type" value="Genomic_DNA"/>
</dbReference>
<name>A0AAD9G6A9_9STRA</name>